<evidence type="ECO:0000259" key="6">
    <source>
        <dbReference type="Pfam" id="PF07685"/>
    </source>
</evidence>
<comment type="similarity">
    <text evidence="4">Belongs to the CobB/CobQ family. CobQ subfamily.</text>
</comment>
<dbReference type="Pfam" id="PF07685">
    <property type="entry name" value="GATase_3"/>
    <property type="match status" value="1"/>
</dbReference>
<dbReference type="GO" id="GO:0009236">
    <property type="term" value="P:cobalamin biosynthetic process"/>
    <property type="evidence" value="ECO:0007669"/>
    <property type="project" value="UniProtKB-UniRule"/>
</dbReference>
<evidence type="ECO:0000256" key="1">
    <source>
        <dbReference type="ARBA" id="ARBA00004953"/>
    </source>
</evidence>
<comment type="function">
    <text evidence="4">Catalyzes amidations at positions B, D, E, and G on adenosylcobyrinic A,C-diamide. NH(2) groups are provided by glutamine, and one molecule of ATP is hydrogenolyzed for each amidation.</text>
</comment>
<comment type="caution">
    <text evidence="7">The sequence shown here is derived from an EMBL/GenBank/DDBJ whole genome shotgun (WGS) entry which is preliminary data.</text>
</comment>
<dbReference type="EMBL" id="DYVF01000027">
    <property type="protein sequence ID" value="HJG30481.1"/>
    <property type="molecule type" value="Genomic_DNA"/>
</dbReference>
<dbReference type="NCBIfam" id="NF001989">
    <property type="entry name" value="PRK00784.1"/>
    <property type="match status" value="1"/>
</dbReference>
<accession>A0A921INY2</accession>
<evidence type="ECO:0000256" key="2">
    <source>
        <dbReference type="ARBA" id="ARBA00022573"/>
    </source>
</evidence>
<reference evidence="7" key="1">
    <citation type="journal article" date="2021" name="PeerJ">
        <title>Extensive microbial diversity within the chicken gut microbiome revealed by metagenomics and culture.</title>
        <authorList>
            <person name="Gilroy R."/>
            <person name="Ravi A."/>
            <person name="Getino M."/>
            <person name="Pursley I."/>
            <person name="Horton D.L."/>
            <person name="Alikhan N.F."/>
            <person name="Baker D."/>
            <person name="Gharbi K."/>
            <person name="Hall N."/>
            <person name="Watson M."/>
            <person name="Adriaenssens E.M."/>
            <person name="Foster-Nyarko E."/>
            <person name="Jarju S."/>
            <person name="Secka A."/>
            <person name="Antonio M."/>
            <person name="Oren A."/>
            <person name="Chaudhuri R.R."/>
            <person name="La Ragione R."/>
            <person name="Hildebrand F."/>
            <person name="Pallen M.J."/>
        </authorList>
    </citation>
    <scope>NUCLEOTIDE SEQUENCE</scope>
    <source>
        <strain evidence="7">ChiGjej2B2-7701</strain>
    </source>
</reference>
<comment type="pathway">
    <text evidence="1 4">Cofactor biosynthesis; adenosylcobalamin biosynthesis.</text>
</comment>
<dbReference type="GO" id="GO:0003824">
    <property type="term" value="F:catalytic activity"/>
    <property type="evidence" value="ECO:0007669"/>
    <property type="project" value="InterPro"/>
</dbReference>
<reference evidence="7" key="2">
    <citation type="submission" date="2021-09" db="EMBL/GenBank/DDBJ databases">
        <authorList>
            <person name="Gilroy R."/>
        </authorList>
    </citation>
    <scope>NUCLEOTIDE SEQUENCE</scope>
    <source>
        <strain evidence="7">ChiGjej2B2-7701</strain>
    </source>
</reference>
<keyword evidence="3 4" id="KW-0315">Glutamine amidotransferase</keyword>
<sequence length="500" mass="52854">MAKPLMVQGTMSNAGKSLLVAGLARVLVQDGVRVAPFKSQNMALNSFVTRDGCEMGRAQAMQAEAAGIEPDVAMNPILLKPEGARGSQVIVSGCAIGTMPAREYFSYRRSLIPTIREAYDRLAADFDVVLVEGAGSPAEINLQRDDIVNMGLARLIDAPVLLAGDIDPGGVFAQLYGTVALLDEADRARVRGLVVNKFRGDASILKPGLKPLEELCGVPVLGVVPYLDIDLDDEDSLSSRLGARGHDRAIDVAVVRLPHLSNFTDFDPLMRHPAVGLRYVERAEDLGRPDLLVLPGTKSTLADLAWLRATGIAACALALADQGTPVLGICGGYQMLGEGIDDPLSVEGGGSAPGLGLLPIRTTFAERKHLTQSELSLHPGMGVFSCWDGLVAHGYEIHAGDTRVDAAPAGSVREADGAVRMHGAVRGNVLGTYLHGLLDDGCMVDALVGALLHRRGLPASTVPSAADARSHKDRQYDLLADAVRAALDMDAVYRIIEQGA</sequence>
<evidence type="ECO:0000256" key="4">
    <source>
        <dbReference type="HAMAP-Rule" id="MF_00028"/>
    </source>
</evidence>
<dbReference type="Proteomes" id="UP000746751">
    <property type="component" value="Unassembled WGS sequence"/>
</dbReference>
<evidence type="ECO:0000259" key="5">
    <source>
        <dbReference type="Pfam" id="PF01656"/>
    </source>
</evidence>
<evidence type="ECO:0000313" key="8">
    <source>
        <dbReference type="Proteomes" id="UP000746751"/>
    </source>
</evidence>
<dbReference type="InterPro" id="IPR002586">
    <property type="entry name" value="CobQ/CobB/MinD/ParA_Nub-bd_dom"/>
</dbReference>
<evidence type="ECO:0000256" key="3">
    <source>
        <dbReference type="ARBA" id="ARBA00022962"/>
    </source>
</evidence>
<proteinExistence type="inferred from homology"/>
<organism evidence="7 8">
    <name type="scientific">Collinsella ihumii</name>
    <dbReference type="NCBI Taxonomy" id="1720204"/>
    <lineage>
        <taxon>Bacteria</taxon>
        <taxon>Bacillati</taxon>
        <taxon>Actinomycetota</taxon>
        <taxon>Coriobacteriia</taxon>
        <taxon>Coriobacteriales</taxon>
        <taxon>Coriobacteriaceae</taxon>
        <taxon>Collinsella</taxon>
    </lineage>
</organism>
<dbReference type="CDD" id="cd05389">
    <property type="entry name" value="CobQ_N"/>
    <property type="match status" value="1"/>
</dbReference>
<dbReference type="InterPro" id="IPR011698">
    <property type="entry name" value="GATase_3"/>
</dbReference>
<name>A0A921INY2_9ACTN</name>
<dbReference type="Pfam" id="PF01656">
    <property type="entry name" value="CbiA"/>
    <property type="match status" value="1"/>
</dbReference>
<protein>
    <recommendedName>
        <fullName evidence="4">Cobyric acid synthase</fullName>
    </recommendedName>
</protein>
<evidence type="ECO:0000313" key="7">
    <source>
        <dbReference type="EMBL" id="HJG30481.1"/>
    </source>
</evidence>
<gene>
    <name evidence="4" type="primary">cobQ</name>
    <name evidence="7" type="ORF">K8U80_03685</name>
</gene>
<dbReference type="Gene3D" id="3.40.50.300">
    <property type="entry name" value="P-loop containing nucleotide triphosphate hydrolases"/>
    <property type="match status" value="1"/>
</dbReference>
<feature type="domain" description="CobB/CobQ-like glutamine amidotransferase" evidence="6">
    <location>
        <begin position="251"/>
        <end position="439"/>
    </location>
</feature>
<dbReference type="PANTHER" id="PTHR21343">
    <property type="entry name" value="DETHIOBIOTIN SYNTHETASE"/>
    <property type="match status" value="1"/>
</dbReference>
<dbReference type="InterPro" id="IPR029062">
    <property type="entry name" value="Class_I_gatase-like"/>
</dbReference>
<dbReference type="AlphaFoldDB" id="A0A921INY2"/>
<feature type="domain" description="CobQ/CobB/MinD/ParA nucleotide binding" evidence="5">
    <location>
        <begin position="5"/>
        <end position="228"/>
    </location>
</feature>
<dbReference type="PROSITE" id="PS51274">
    <property type="entry name" value="GATASE_COBBQ"/>
    <property type="match status" value="1"/>
</dbReference>
<dbReference type="InterPro" id="IPR004459">
    <property type="entry name" value="CobQ_synth"/>
</dbReference>
<dbReference type="InterPro" id="IPR027417">
    <property type="entry name" value="P-loop_NTPase"/>
</dbReference>
<dbReference type="Gene3D" id="3.40.50.880">
    <property type="match status" value="1"/>
</dbReference>
<dbReference type="SUPFAM" id="SSF52540">
    <property type="entry name" value="P-loop containing nucleoside triphosphate hydrolases"/>
    <property type="match status" value="1"/>
</dbReference>
<dbReference type="InterPro" id="IPR047045">
    <property type="entry name" value="CobQ_N"/>
</dbReference>
<dbReference type="InterPro" id="IPR033949">
    <property type="entry name" value="CobQ_GATase1"/>
</dbReference>
<dbReference type="NCBIfam" id="TIGR00313">
    <property type="entry name" value="cobQ"/>
    <property type="match status" value="1"/>
</dbReference>
<dbReference type="HAMAP" id="MF_00028">
    <property type="entry name" value="CobQ"/>
    <property type="match status" value="1"/>
</dbReference>
<dbReference type="SUPFAM" id="SSF52317">
    <property type="entry name" value="Class I glutamine amidotransferase-like"/>
    <property type="match status" value="1"/>
</dbReference>
<keyword evidence="2 4" id="KW-0169">Cobalamin biosynthesis</keyword>
<feature type="active site" description="Nucleophile" evidence="4">
    <location>
        <position position="330"/>
    </location>
</feature>
<dbReference type="GO" id="GO:0015420">
    <property type="term" value="F:ABC-type vitamin B12 transporter activity"/>
    <property type="evidence" value="ECO:0007669"/>
    <property type="project" value="UniProtKB-UniRule"/>
</dbReference>
<dbReference type="PANTHER" id="PTHR21343:SF1">
    <property type="entry name" value="COBYRIC ACID SYNTHASE"/>
    <property type="match status" value="1"/>
</dbReference>
<dbReference type="CDD" id="cd01750">
    <property type="entry name" value="GATase1_CobQ"/>
    <property type="match status" value="1"/>
</dbReference>
<feature type="active site" evidence="4">
    <location>
        <position position="435"/>
    </location>
</feature>